<proteinExistence type="predicted"/>
<dbReference type="Proteomes" id="UP000036367">
    <property type="component" value="Unassembled WGS sequence"/>
</dbReference>
<dbReference type="GO" id="GO:0004308">
    <property type="term" value="F:exo-alpha-sialidase activity"/>
    <property type="evidence" value="ECO:0007669"/>
    <property type="project" value="UniProtKB-EC"/>
</dbReference>
<evidence type="ECO:0000313" key="2">
    <source>
        <dbReference type="Proteomes" id="UP000036367"/>
    </source>
</evidence>
<protein>
    <submittedName>
        <fullName evidence="1">Sialidase</fullName>
        <ecNumber evidence="1">3.2.1.18</ecNumber>
    </submittedName>
</protein>
<keyword evidence="1" id="KW-0378">Hydrolase</keyword>
<comment type="caution">
    <text evidence="1">The sequence shown here is derived from an EMBL/GenBank/DDBJ whole genome shotgun (WGS) entry which is preliminary data.</text>
</comment>
<keyword evidence="2" id="KW-1185">Reference proteome</keyword>
<accession>A0A0J1EQ05</accession>
<dbReference type="PATRIC" id="fig|595434.4.peg.633"/>
<evidence type="ECO:0000313" key="1">
    <source>
        <dbReference type="EMBL" id="KLU07574.1"/>
    </source>
</evidence>
<sequence>MVWNNGDDPLAIVKPVGRRPFTAALSEDEGVTWKHIRNIGTDPQGWYCYTAIEFIDDHVLLAHCEYPGLNSLQITRFPIRWLYQSSEVDNVIPVTPNESQ</sequence>
<dbReference type="STRING" id="595434.RISK_000652"/>
<dbReference type="SUPFAM" id="SSF50939">
    <property type="entry name" value="Sialidases"/>
    <property type="match status" value="1"/>
</dbReference>
<dbReference type="EMBL" id="LECT01000006">
    <property type="protein sequence ID" value="KLU07574.1"/>
    <property type="molecule type" value="Genomic_DNA"/>
</dbReference>
<keyword evidence="1" id="KW-0326">Glycosidase</keyword>
<dbReference type="EC" id="3.2.1.18" evidence="1"/>
<reference evidence="1" key="1">
    <citation type="submission" date="2015-05" db="EMBL/GenBank/DDBJ databases">
        <title>Permanent draft genome of Rhodopirellula islandicus K833.</title>
        <authorList>
            <person name="Kizina J."/>
            <person name="Richter M."/>
            <person name="Glockner F.O."/>
            <person name="Harder J."/>
        </authorList>
    </citation>
    <scope>NUCLEOTIDE SEQUENCE [LARGE SCALE GENOMIC DNA]</scope>
    <source>
        <strain evidence="1">K833</strain>
    </source>
</reference>
<dbReference type="InterPro" id="IPR036278">
    <property type="entry name" value="Sialidase_sf"/>
</dbReference>
<organism evidence="1 2">
    <name type="scientific">Rhodopirellula islandica</name>
    <dbReference type="NCBI Taxonomy" id="595434"/>
    <lineage>
        <taxon>Bacteria</taxon>
        <taxon>Pseudomonadati</taxon>
        <taxon>Planctomycetota</taxon>
        <taxon>Planctomycetia</taxon>
        <taxon>Pirellulales</taxon>
        <taxon>Pirellulaceae</taxon>
        <taxon>Rhodopirellula</taxon>
    </lineage>
</organism>
<dbReference type="AlphaFoldDB" id="A0A0J1EQ05"/>
<gene>
    <name evidence="1" type="ORF">RISK_000652</name>
</gene>
<name>A0A0J1EQ05_RHOIS</name>
<dbReference type="CDD" id="cd15482">
    <property type="entry name" value="Sialidase_non-viral"/>
    <property type="match status" value="1"/>
</dbReference>